<sequence length="217" mass="24803">MNAYFLATFARSFCRDTLCCWLQGEEIVLNGPRRFADKPSFCQEANKRMRKASLFAFGLHKRRIIVGDFCLACTESLEDVTSCAMLRGSWSLEATGHFYYQQRKTDQNGCVWLIDVGQILVRVRDGKTIRTIGHGREHFWREDRTLKTVTRMVRKAGGDKGLRCLAVGTLHYFKQALNVGRKVLLFFYRSSRITDEIEAHLVVAILRDATLQAALTA</sequence>
<dbReference type="EMBL" id="BDQV01000098">
    <property type="protein sequence ID" value="GAY53876.1"/>
    <property type="molecule type" value="Genomic_DNA"/>
</dbReference>
<proteinExistence type="predicted"/>
<evidence type="ECO:0000313" key="2">
    <source>
        <dbReference type="Proteomes" id="UP000236630"/>
    </source>
</evidence>
<dbReference type="AlphaFoldDB" id="A0A2H5PND6"/>
<organism evidence="1 2">
    <name type="scientific">Citrus unshiu</name>
    <name type="common">Satsuma mandarin</name>
    <name type="synonym">Citrus nobilis var. unshiu</name>
    <dbReference type="NCBI Taxonomy" id="55188"/>
    <lineage>
        <taxon>Eukaryota</taxon>
        <taxon>Viridiplantae</taxon>
        <taxon>Streptophyta</taxon>
        <taxon>Embryophyta</taxon>
        <taxon>Tracheophyta</taxon>
        <taxon>Spermatophyta</taxon>
        <taxon>Magnoliopsida</taxon>
        <taxon>eudicotyledons</taxon>
        <taxon>Gunneridae</taxon>
        <taxon>Pentapetalae</taxon>
        <taxon>rosids</taxon>
        <taxon>malvids</taxon>
        <taxon>Sapindales</taxon>
        <taxon>Rutaceae</taxon>
        <taxon>Aurantioideae</taxon>
        <taxon>Citrus</taxon>
    </lineage>
</organism>
<keyword evidence="2" id="KW-1185">Reference proteome</keyword>
<reference evidence="1 2" key="1">
    <citation type="journal article" date="2017" name="Front. Genet.">
        <title>Draft sequencing of the heterozygous diploid genome of Satsuma (Citrus unshiu Marc.) using a hybrid assembly approach.</title>
        <authorList>
            <person name="Shimizu T."/>
            <person name="Tanizawa Y."/>
            <person name="Mochizuki T."/>
            <person name="Nagasaki H."/>
            <person name="Yoshioka T."/>
            <person name="Toyoda A."/>
            <person name="Fujiyama A."/>
            <person name="Kaminuma E."/>
            <person name="Nakamura Y."/>
        </authorList>
    </citation>
    <scope>NUCLEOTIDE SEQUENCE [LARGE SCALE GENOMIC DNA]</scope>
    <source>
        <strain evidence="2">cv. Miyagawa wase</strain>
    </source>
</reference>
<comment type="caution">
    <text evidence="1">The sequence shown here is derived from an EMBL/GenBank/DDBJ whole genome shotgun (WGS) entry which is preliminary data.</text>
</comment>
<accession>A0A2H5PND6</accession>
<dbReference type="Proteomes" id="UP000236630">
    <property type="component" value="Unassembled WGS sequence"/>
</dbReference>
<name>A0A2H5PND6_CITUN</name>
<protein>
    <submittedName>
        <fullName evidence="1">Uncharacterized protein</fullName>
    </submittedName>
</protein>
<evidence type="ECO:0000313" key="1">
    <source>
        <dbReference type="EMBL" id="GAY53876.1"/>
    </source>
</evidence>
<gene>
    <name evidence="1" type="ORF">CUMW_152310</name>
</gene>